<dbReference type="Gene3D" id="3.20.20.70">
    <property type="entry name" value="Aldolase class I"/>
    <property type="match status" value="1"/>
</dbReference>
<comment type="pathway">
    <text evidence="2">Amino-acid biosynthesis; L-tryptophan biosynthesis; L-tryptophan from chorismate: step 3/5.</text>
</comment>
<evidence type="ECO:0000256" key="1">
    <source>
        <dbReference type="ARBA" id="ARBA00001164"/>
    </source>
</evidence>
<dbReference type="STRING" id="378794.GCA_001570625_01731"/>
<dbReference type="GO" id="GO:0000162">
    <property type="term" value="P:L-tryptophan biosynthetic process"/>
    <property type="evidence" value="ECO:0007669"/>
    <property type="project" value="UniProtKB-UniPathway"/>
</dbReference>
<dbReference type="EMBL" id="DNZF01000200">
    <property type="protein sequence ID" value="HBK54079.1"/>
    <property type="molecule type" value="Genomic_DNA"/>
</dbReference>
<keyword evidence="5" id="KW-0028">Amino-acid biosynthesis</keyword>
<dbReference type="GO" id="GO:0004640">
    <property type="term" value="F:phosphoribosylanthranilate isomerase activity"/>
    <property type="evidence" value="ECO:0007669"/>
    <property type="project" value="UniProtKB-EC"/>
</dbReference>
<proteinExistence type="inferred from homology"/>
<evidence type="ECO:0000256" key="7">
    <source>
        <dbReference type="ARBA" id="ARBA00023141"/>
    </source>
</evidence>
<evidence type="ECO:0000259" key="9">
    <source>
        <dbReference type="Pfam" id="PF00697"/>
    </source>
</evidence>
<dbReference type="Pfam" id="PF00697">
    <property type="entry name" value="PRAI"/>
    <property type="match status" value="1"/>
</dbReference>
<accession>A0A354YXZ3</accession>
<name>A0A354YXZ3_9FIRM</name>
<dbReference type="Proteomes" id="UP000263273">
    <property type="component" value="Unassembled WGS sequence"/>
</dbReference>
<dbReference type="CDD" id="cd00405">
    <property type="entry name" value="PRAI"/>
    <property type="match status" value="1"/>
</dbReference>
<keyword evidence="7" id="KW-0057">Aromatic amino acid biosynthesis</keyword>
<gene>
    <name evidence="10" type="ORF">DDZ44_09100</name>
</gene>
<sequence>MTRVKICGIRCLEEAIAAREAGAWAIGQVFAPSPRRLEVDVAAAINRKLGRTILKIGVFVNEEVEDLRRIAASCRLDMVQLHGDEEPAYLEEVSVPVIKSFRMRGSLELEQLRRWRPWAYLFDSYRPGVYGGTGESFDW</sequence>
<evidence type="ECO:0000256" key="3">
    <source>
        <dbReference type="ARBA" id="ARBA00012572"/>
    </source>
</evidence>
<evidence type="ECO:0000256" key="8">
    <source>
        <dbReference type="ARBA" id="ARBA00023235"/>
    </source>
</evidence>
<organism evidence="10 11">
    <name type="scientific">Syntrophomonas wolfei</name>
    <dbReference type="NCBI Taxonomy" id="863"/>
    <lineage>
        <taxon>Bacteria</taxon>
        <taxon>Bacillati</taxon>
        <taxon>Bacillota</taxon>
        <taxon>Clostridia</taxon>
        <taxon>Eubacteriales</taxon>
        <taxon>Syntrophomonadaceae</taxon>
        <taxon>Syntrophomonas</taxon>
    </lineage>
</organism>
<comment type="catalytic activity">
    <reaction evidence="1">
        <text>N-(5-phospho-beta-D-ribosyl)anthranilate = 1-(2-carboxyphenylamino)-1-deoxy-D-ribulose 5-phosphate</text>
        <dbReference type="Rhea" id="RHEA:21540"/>
        <dbReference type="ChEBI" id="CHEBI:18277"/>
        <dbReference type="ChEBI" id="CHEBI:58613"/>
        <dbReference type="EC" id="5.3.1.24"/>
    </reaction>
</comment>
<evidence type="ECO:0000256" key="4">
    <source>
        <dbReference type="ARBA" id="ARBA00022272"/>
    </source>
</evidence>
<dbReference type="SUPFAM" id="SSF51366">
    <property type="entry name" value="Ribulose-phoshate binding barrel"/>
    <property type="match status" value="1"/>
</dbReference>
<evidence type="ECO:0000313" key="10">
    <source>
        <dbReference type="EMBL" id="HBK54079.1"/>
    </source>
</evidence>
<dbReference type="InterPro" id="IPR044643">
    <property type="entry name" value="TrpF_fam"/>
</dbReference>
<keyword evidence="8 10" id="KW-0413">Isomerase</keyword>
<dbReference type="InterPro" id="IPR013785">
    <property type="entry name" value="Aldolase_TIM"/>
</dbReference>
<feature type="domain" description="N-(5'phosphoribosyl) anthranilate isomerase (PRAI)" evidence="9">
    <location>
        <begin position="4"/>
        <end position="139"/>
    </location>
</feature>
<evidence type="ECO:0000256" key="5">
    <source>
        <dbReference type="ARBA" id="ARBA00022605"/>
    </source>
</evidence>
<comment type="caution">
    <text evidence="10">The sequence shown here is derived from an EMBL/GenBank/DDBJ whole genome shotgun (WGS) entry which is preliminary data.</text>
</comment>
<feature type="non-terminal residue" evidence="10">
    <location>
        <position position="139"/>
    </location>
</feature>
<dbReference type="EC" id="5.3.1.24" evidence="3"/>
<dbReference type="InterPro" id="IPR011060">
    <property type="entry name" value="RibuloseP-bd_barrel"/>
</dbReference>
<dbReference type="UniPathway" id="UPA00035">
    <property type="reaction ID" value="UER00042"/>
</dbReference>
<evidence type="ECO:0000313" key="11">
    <source>
        <dbReference type="Proteomes" id="UP000263273"/>
    </source>
</evidence>
<dbReference type="InterPro" id="IPR001240">
    <property type="entry name" value="PRAI_dom"/>
</dbReference>
<evidence type="ECO:0000256" key="2">
    <source>
        <dbReference type="ARBA" id="ARBA00004664"/>
    </source>
</evidence>
<protein>
    <recommendedName>
        <fullName evidence="4">N-(5'-phosphoribosyl)anthranilate isomerase</fullName>
        <ecNumber evidence="3">5.3.1.24</ecNumber>
    </recommendedName>
</protein>
<dbReference type="PANTHER" id="PTHR42894">
    <property type="entry name" value="N-(5'-PHOSPHORIBOSYL)ANTHRANILATE ISOMERASE"/>
    <property type="match status" value="1"/>
</dbReference>
<dbReference type="HAMAP" id="MF_00135">
    <property type="entry name" value="PRAI"/>
    <property type="match status" value="1"/>
</dbReference>
<dbReference type="PANTHER" id="PTHR42894:SF1">
    <property type="entry name" value="N-(5'-PHOSPHORIBOSYL)ANTHRANILATE ISOMERASE"/>
    <property type="match status" value="1"/>
</dbReference>
<dbReference type="AlphaFoldDB" id="A0A354YXZ3"/>
<keyword evidence="6" id="KW-0822">Tryptophan biosynthesis</keyword>
<evidence type="ECO:0000256" key="6">
    <source>
        <dbReference type="ARBA" id="ARBA00022822"/>
    </source>
</evidence>
<reference evidence="10 11" key="1">
    <citation type="journal article" date="2018" name="Nat. Biotechnol.">
        <title>A standardized bacterial taxonomy based on genome phylogeny substantially revises the tree of life.</title>
        <authorList>
            <person name="Parks D.H."/>
            <person name="Chuvochina M."/>
            <person name="Waite D.W."/>
            <person name="Rinke C."/>
            <person name="Skarshewski A."/>
            <person name="Chaumeil P.A."/>
            <person name="Hugenholtz P."/>
        </authorList>
    </citation>
    <scope>NUCLEOTIDE SEQUENCE [LARGE SCALE GENOMIC DNA]</scope>
    <source>
        <strain evidence="10">UBA10948</strain>
    </source>
</reference>